<dbReference type="PANTHER" id="PTHR35810:SF1">
    <property type="entry name" value="CYTOPLASMIC PROTEIN"/>
    <property type="match status" value="1"/>
</dbReference>
<dbReference type="Proteomes" id="UP000814385">
    <property type="component" value="Unassembled WGS sequence"/>
</dbReference>
<dbReference type="InterPro" id="IPR011204">
    <property type="entry name" value="Virulence_RhuM-like"/>
</dbReference>
<accession>A0ABS9P6Y6</accession>
<gene>
    <name evidence="1" type="ORF">HOP52_07190</name>
</gene>
<protein>
    <submittedName>
        <fullName evidence="1">Uncharacterized protein</fullName>
    </submittedName>
</protein>
<keyword evidence="2" id="KW-1185">Reference proteome</keyword>
<dbReference type="PANTHER" id="PTHR35810">
    <property type="entry name" value="CYTOPLASMIC PROTEIN-RELATED"/>
    <property type="match status" value="1"/>
</dbReference>
<proteinExistence type="predicted"/>
<organism evidence="1 2">
    <name type="scientific">Billgrantia campisalis</name>
    <dbReference type="NCBI Taxonomy" id="74661"/>
    <lineage>
        <taxon>Bacteria</taxon>
        <taxon>Pseudomonadati</taxon>
        <taxon>Pseudomonadota</taxon>
        <taxon>Gammaproteobacteria</taxon>
        <taxon>Oceanospirillales</taxon>
        <taxon>Halomonadaceae</taxon>
        <taxon>Billgrantia</taxon>
    </lineage>
</organism>
<reference evidence="1 2" key="1">
    <citation type="submission" date="2020-05" db="EMBL/GenBank/DDBJ databases">
        <title>Comparative genomic analysis of denitrifying bacteria from Halomonas genus.</title>
        <authorList>
            <person name="Wang L."/>
            <person name="Shao Z."/>
        </authorList>
    </citation>
    <scope>NUCLEOTIDE SEQUENCE [LARGE SCALE GENOMIC DNA]</scope>
    <source>
        <strain evidence="1 2">A4</strain>
    </source>
</reference>
<dbReference type="RefSeq" id="WP_238976689.1">
    <property type="nucleotide sequence ID" value="NZ_JABFUC010000005.1"/>
</dbReference>
<dbReference type="EMBL" id="JABFUC010000005">
    <property type="protein sequence ID" value="MCG6657546.1"/>
    <property type="molecule type" value="Genomic_DNA"/>
</dbReference>
<evidence type="ECO:0000313" key="2">
    <source>
        <dbReference type="Proteomes" id="UP000814385"/>
    </source>
</evidence>
<name>A0ABS9P6Y6_9GAMM</name>
<comment type="caution">
    <text evidence="1">The sequence shown here is derived from an EMBL/GenBank/DDBJ whole genome shotgun (WGS) entry which is preliminary data.</text>
</comment>
<dbReference type="Pfam" id="PF13310">
    <property type="entry name" value="Virulence_RhuM"/>
    <property type="match status" value="1"/>
</dbReference>
<evidence type="ECO:0000313" key="1">
    <source>
        <dbReference type="EMBL" id="MCG6657546.1"/>
    </source>
</evidence>
<sequence length="188" mass="21528">MTDSHIQLFTSADGQAQLEVALDQETVWLSQAQMGQLFDTTPENVLMHLKNIFNGEELDEEATTKDFLVVRQERKRQVRRRIKHYNLDAIISVGYRVSSKRATQFRQWATRVLKEHLVQGYTLNQRRLEERGVEFERAVDLLSRTLANQGLVSAEGEAVARVISDYARSWSLLQGYDEQALTEGDGDA</sequence>